<name>F6WZQ6_MOUSE</name>
<dbReference type="SMR" id="F6WZQ6"/>
<accession>F6WZQ6</accession>
<organism evidence="1 3">
    <name type="scientific">Mus musculus</name>
    <name type="common">Mouse</name>
    <dbReference type="NCBI Taxonomy" id="10090"/>
    <lineage>
        <taxon>Eukaryota</taxon>
        <taxon>Metazoa</taxon>
        <taxon>Chordata</taxon>
        <taxon>Craniata</taxon>
        <taxon>Vertebrata</taxon>
        <taxon>Euteleostomi</taxon>
        <taxon>Mammalia</taxon>
        <taxon>Eutheria</taxon>
        <taxon>Euarchontoglires</taxon>
        <taxon>Glires</taxon>
        <taxon>Rodentia</taxon>
        <taxon>Myomorpha</taxon>
        <taxon>Muroidea</taxon>
        <taxon>Muridae</taxon>
        <taxon>Murinae</taxon>
        <taxon>Mus</taxon>
        <taxon>Mus</taxon>
    </lineage>
</organism>
<dbReference type="Antibodypedia" id="2356">
    <property type="antibodies" value="547 antibodies from 36 providers"/>
</dbReference>
<dbReference type="Bgee" id="ENSMUSG00000024191">
    <property type="expression patterns" value="Expressed in hindlimb stylopod muscle and 224 other cell types or tissues"/>
</dbReference>
<dbReference type="MGI" id="MGI:109328">
    <property type="gene designation" value="Bnip1"/>
</dbReference>
<evidence type="ECO:0000313" key="1">
    <source>
        <dbReference type="Ensembl" id="ENSMUSP00000118354.3"/>
    </source>
</evidence>
<dbReference type="Ensembl" id="ENSMUST00000126505.3">
    <property type="protein sequence ID" value="ENSMUSP00000118354.3"/>
    <property type="gene ID" value="ENSMUSG00000024191.16"/>
</dbReference>
<keyword evidence="3" id="KW-1185">Reference proteome</keyword>
<dbReference type="AGR" id="MGI:109328"/>
<dbReference type="HOGENOM" id="CLU_3420580_0_0_1"/>
<dbReference type="VEuPathDB" id="HostDB:ENSMUSG00000024191"/>
<evidence type="ECO:0000313" key="3">
    <source>
        <dbReference type="Proteomes" id="UP000000589"/>
    </source>
</evidence>
<reference evidence="1" key="4">
    <citation type="submission" date="2025-09" db="UniProtKB">
        <authorList>
            <consortium name="Ensembl"/>
        </authorList>
    </citation>
    <scope>IDENTIFICATION</scope>
    <source>
        <strain evidence="1">C57BL/6J</strain>
    </source>
</reference>
<evidence type="ECO:0000313" key="2">
    <source>
        <dbReference type="MGI" id="MGI:109328"/>
    </source>
</evidence>
<reference evidence="1 3" key="1">
    <citation type="journal article" date="2009" name="PLoS Biol.">
        <title>Lineage-specific biology revealed by a finished genome assembly of the mouse.</title>
        <authorList>
            <consortium name="Mouse Genome Sequencing Consortium"/>
            <person name="Church D.M."/>
            <person name="Goodstadt L."/>
            <person name="Hillier L.W."/>
            <person name="Zody M.C."/>
            <person name="Goldstein S."/>
            <person name="She X."/>
            <person name="Bult C.J."/>
            <person name="Agarwala R."/>
            <person name="Cherry J.L."/>
            <person name="DiCuccio M."/>
            <person name="Hlavina W."/>
            <person name="Kapustin Y."/>
            <person name="Meric P."/>
            <person name="Maglott D."/>
            <person name="Birtle Z."/>
            <person name="Marques A.C."/>
            <person name="Graves T."/>
            <person name="Zhou S."/>
            <person name="Teague B."/>
            <person name="Potamousis K."/>
            <person name="Churas C."/>
            <person name="Place M."/>
            <person name="Herschleb J."/>
            <person name="Runnheim R."/>
            <person name="Forrest D."/>
            <person name="Amos-Landgraf J."/>
            <person name="Schwartz D.C."/>
            <person name="Cheng Z."/>
            <person name="Lindblad-Toh K."/>
            <person name="Eichler E.E."/>
            <person name="Ponting C.P."/>
        </authorList>
    </citation>
    <scope>NUCLEOTIDE SEQUENCE [LARGE SCALE GENOMIC DNA]</scope>
    <source>
        <strain evidence="1 3">C57BL/6J</strain>
    </source>
</reference>
<protein>
    <submittedName>
        <fullName evidence="1">BCL2/adenovirus E1B interacting protein 1</fullName>
    </submittedName>
</protein>
<dbReference type="Proteomes" id="UP000000589">
    <property type="component" value="Chromosome 17"/>
</dbReference>
<dbReference type="AlphaFoldDB" id="F6WZQ6"/>
<sequence>MAAPQDVHVRICNQEIVKFDLEVKALIQCSSYSAKCSTQRNTILT</sequence>
<reference evidence="1" key="3">
    <citation type="submission" date="2025-08" db="UniProtKB">
        <authorList>
            <consortium name="Ensembl"/>
        </authorList>
    </citation>
    <scope>IDENTIFICATION</scope>
    <source>
        <strain evidence="1">C57BL/6J</strain>
    </source>
</reference>
<dbReference type="GeneTree" id="ENSGT00390000014412"/>
<proteinExistence type="predicted"/>
<dbReference type="ExpressionAtlas" id="F6WZQ6">
    <property type="expression patterns" value="baseline and differential"/>
</dbReference>
<reference evidence="1 3" key="2">
    <citation type="journal article" date="2011" name="PLoS Biol.">
        <title>Modernizing reference genome assemblies.</title>
        <authorList>
            <person name="Church D.M."/>
            <person name="Schneider V.A."/>
            <person name="Graves T."/>
            <person name="Auger K."/>
            <person name="Cunningham F."/>
            <person name="Bouk N."/>
            <person name="Chen H.C."/>
            <person name="Agarwala R."/>
            <person name="McLaren W.M."/>
            <person name="Ritchie G.R."/>
            <person name="Albracht D."/>
            <person name="Kremitzki M."/>
            <person name="Rock S."/>
            <person name="Kotkiewicz H."/>
            <person name="Kremitzki C."/>
            <person name="Wollam A."/>
            <person name="Trani L."/>
            <person name="Fulton L."/>
            <person name="Fulton R."/>
            <person name="Matthews L."/>
            <person name="Whitehead S."/>
            <person name="Chow W."/>
            <person name="Torrance J."/>
            <person name="Dunn M."/>
            <person name="Harden G."/>
            <person name="Threadgold G."/>
            <person name="Wood J."/>
            <person name="Collins J."/>
            <person name="Heath P."/>
            <person name="Griffiths G."/>
            <person name="Pelan S."/>
            <person name="Grafham D."/>
            <person name="Eichler E.E."/>
            <person name="Weinstock G."/>
            <person name="Mardis E.R."/>
            <person name="Wilson R.K."/>
            <person name="Howe K."/>
            <person name="Flicek P."/>
            <person name="Hubbard T."/>
        </authorList>
    </citation>
    <scope>NUCLEOTIDE SEQUENCE [LARGE SCALE GENOMIC DNA]</scope>
    <source>
        <strain evidence="1 3">C57BL/6J</strain>
    </source>
</reference>
<gene>
    <name evidence="1 2" type="primary">Bnip1</name>
</gene>